<dbReference type="Pfam" id="PF05485">
    <property type="entry name" value="THAP"/>
    <property type="match status" value="1"/>
</dbReference>
<evidence type="ECO:0000256" key="4">
    <source>
        <dbReference type="ARBA" id="ARBA00022833"/>
    </source>
</evidence>
<sequence>MVKTCSVPLCEGVASKQCNIKLFKFPTSIKLQKKWLKSITLHYPNFKLGDSSFMCSKHFVKMDFIKSTRAKTFFLRANAVPSMFNIEKRVNIFNDCEEHDTSDTRIGFPIKVEEITLTKMSGSLDVPGPSHIVVDQVSSTNLSLDISELSRIGNVPNMTASNQTKRTKCLFGDFKFDDLNNPRKRKQFWNVSQKTINNFRQKTKSLHDQNVLLKKRVTDLTLIINHLKDESNTYDAYISILKVSGFGGKNHLNNARVFDCSAQEWRMNTSMSIGKSNFGVGVLDNLI</sequence>
<evidence type="ECO:0000259" key="7">
    <source>
        <dbReference type="PROSITE" id="PS50950"/>
    </source>
</evidence>
<protein>
    <submittedName>
        <fullName evidence="8">Zinc finger, C2CH-type,Kelch repeat type 1</fullName>
    </submittedName>
</protein>
<dbReference type="PANTHER" id="PTHR47696:SF1">
    <property type="entry name" value="THAP DOMAIN-CONTAINING PROTEIN 2"/>
    <property type="match status" value="1"/>
</dbReference>
<reference evidence="8 9" key="1">
    <citation type="submission" date="2019-08" db="EMBL/GenBank/DDBJ databases">
        <authorList>
            <person name="Alioto T."/>
            <person name="Alioto T."/>
            <person name="Gomez Garrido J."/>
        </authorList>
    </citation>
    <scope>NUCLEOTIDE SEQUENCE [LARGE SCALE GENOMIC DNA]</scope>
</reference>
<evidence type="ECO:0000313" key="8">
    <source>
        <dbReference type="EMBL" id="VVC40044.1"/>
    </source>
</evidence>
<accession>A0A5E4N8T6</accession>
<keyword evidence="2" id="KW-0479">Metal-binding</keyword>
<dbReference type="SMART" id="SM00980">
    <property type="entry name" value="THAP"/>
    <property type="match status" value="1"/>
</dbReference>
<dbReference type="InterPro" id="IPR038441">
    <property type="entry name" value="THAP_Znf_sf"/>
</dbReference>
<gene>
    <name evidence="8" type="ORF">CINCED_3A001198</name>
</gene>
<dbReference type="PANTHER" id="PTHR47696">
    <property type="entry name" value="THAP DOMAIN-CONTAINING PROTEIN 2"/>
    <property type="match status" value="1"/>
</dbReference>
<evidence type="ECO:0000256" key="6">
    <source>
        <dbReference type="PROSITE-ProRule" id="PRU00309"/>
    </source>
</evidence>
<dbReference type="AlphaFoldDB" id="A0A5E4N8T6"/>
<feature type="domain" description="THAP-type" evidence="7">
    <location>
        <begin position="1"/>
        <end position="84"/>
    </location>
</feature>
<dbReference type="InterPro" id="IPR026521">
    <property type="entry name" value="THAP2"/>
</dbReference>
<dbReference type="OrthoDB" id="7312725at2759"/>
<dbReference type="EMBL" id="CABPRJ010001900">
    <property type="protein sequence ID" value="VVC40044.1"/>
    <property type="molecule type" value="Genomic_DNA"/>
</dbReference>
<dbReference type="Proteomes" id="UP000325440">
    <property type="component" value="Unassembled WGS sequence"/>
</dbReference>
<name>A0A5E4N8T6_9HEMI</name>
<evidence type="ECO:0000256" key="5">
    <source>
        <dbReference type="ARBA" id="ARBA00023125"/>
    </source>
</evidence>
<keyword evidence="9" id="KW-1185">Reference proteome</keyword>
<evidence type="ECO:0000256" key="3">
    <source>
        <dbReference type="ARBA" id="ARBA00022771"/>
    </source>
</evidence>
<dbReference type="InterPro" id="IPR006652">
    <property type="entry name" value="Kelch_1"/>
</dbReference>
<evidence type="ECO:0000256" key="2">
    <source>
        <dbReference type="ARBA" id="ARBA00022723"/>
    </source>
</evidence>
<dbReference type="GO" id="GO:0008270">
    <property type="term" value="F:zinc ion binding"/>
    <property type="evidence" value="ECO:0007669"/>
    <property type="project" value="UniProtKB-KW"/>
</dbReference>
<dbReference type="PROSITE" id="PS50950">
    <property type="entry name" value="ZF_THAP"/>
    <property type="match status" value="1"/>
</dbReference>
<organism evidence="8 9">
    <name type="scientific">Cinara cedri</name>
    <dbReference type="NCBI Taxonomy" id="506608"/>
    <lineage>
        <taxon>Eukaryota</taxon>
        <taxon>Metazoa</taxon>
        <taxon>Ecdysozoa</taxon>
        <taxon>Arthropoda</taxon>
        <taxon>Hexapoda</taxon>
        <taxon>Insecta</taxon>
        <taxon>Pterygota</taxon>
        <taxon>Neoptera</taxon>
        <taxon>Paraneoptera</taxon>
        <taxon>Hemiptera</taxon>
        <taxon>Sternorrhyncha</taxon>
        <taxon>Aphidomorpha</taxon>
        <taxon>Aphidoidea</taxon>
        <taxon>Aphididae</taxon>
        <taxon>Lachninae</taxon>
        <taxon>Cinara</taxon>
    </lineage>
</organism>
<keyword evidence="3 6" id="KW-0863">Zinc-finger</keyword>
<evidence type="ECO:0000256" key="1">
    <source>
        <dbReference type="ARBA" id="ARBA00022441"/>
    </source>
</evidence>
<keyword evidence="4" id="KW-0862">Zinc</keyword>
<dbReference type="InterPro" id="IPR006612">
    <property type="entry name" value="THAP_Znf"/>
</dbReference>
<dbReference type="SUPFAM" id="SSF57716">
    <property type="entry name" value="Glucocorticoid receptor-like (DNA-binding domain)"/>
    <property type="match status" value="1"/>
</dbReference>
<dbReference type="SMART" id="SM00692">
    <property type="entry name" value="DM3"/>
    <property type="match status" value="1"/>
</dbReference>
<dbReference type="SMART" id="SM00612">
    <property type="entry name" value="Kelch"/>
    <property type="match status" value="1"/>
</dbReference>
<keyword evidence="1" id="KW-0880">Kelch repeat</keyword>
<dbReference type="Gene3D" id="6.20.210.20">
    <property type="entry name" value="THAP domain"/>
    <property type="match status" value="1"/>
</dbReference>
<dbReference type="GO" id="GO:0003677">
    <property type="term" value="F:DNA binding"/>
    <property type="evidence" value="ECO:0007669"/>
    <property type="project" value="UniProtKB-UniRule"/>
</dbReference>
<evidence type="ECO:0000313" key="9">
    <source>
        <dbReference type="Proteomes" id="UP000325440"/>
    </source>
</evidence>
<proteinExistence type="predicted"/>
<keyword evidence="5 6" id="KW-0238">DNA-binding</keyword>